<proteinExistence type="predicted"/>
<name>A0A0F9JN80_9ZZZZ</name>
<dbReference type="Pfam" id="PF01075">
    <property type="entry name" value="Glyco_transf_9"/>
    <property type="match status" value="1"/>
</dbReference>
<dbReference type="GO" id="GO:0008713">
    <property type="term" value="F:ADP-heptose-lipopolysaccharide heptosyltransferase activity"/>
    <property type="evidence" value="ECO:0007669"/>
    <property type="project" value="TreeGrafter"/>
</dbReference>
<dbReference type="Gene3D" id="3.40.50.2000">
    <property type="entry name" value="Glycogen Phosphorylase B"/>
    <property type="match status" value="2"/>
</dbReference>
<dbReference type="CDD" id="cd03789">
    <property type="entry name" value="GT9_LPS_heptosyltransferase"/>
    <property type="match status" value="1"/>
</dbReference>
<dbReference type="GO" id="GO:0009244">
    <property type="term" value="P:lipopolysaccharide core region biosynthetic process"/>
    <property type="evidence" value="ECO:0007669"/>
    <property type="project" value="TreeGrafter"/>
</dbReference>
<dbReference type="PANTHER" id="PTHR30160:SF1">
    <property type="entry name" value="LIPOPOLYSACCHARIDE 1,2-N-ACETYLGLUCOSAMINETRANSFERASE-RELATED"/>
    <property type="match status" value="1"/>
</dbReference>
<evidence type="ECO:0000313" key="3">
    <source>
        <dbReference type="EMBL" id="KKM00418.1"/>
    </source>
</evidence>
<dbReference type="InterPro" id="IPR002201">
    <property type="entry name" value="Glyco_trans_9"/>
</dbReference>
<evidence type="ECO:0000256" key="1">
    <source>
        <dbReference type="ARBA" id="ARBA00022676"/>
    </source>
</evidence>
<dbReference type="SUPFAM" id="SSF53756">
    <property type="entry name" value="UDP-Glycosyltransferase/glycogen phosphorylase"/>
    <property type="match status" value="1"/>
</dbReference>
<keyword evidence="2" id="KW-0808">Transferase</keyword>
<feature type="non-terminal residue" evidence="3">
    <location>
        <position position="1"/>
    </location>
</feature>
<accession>A0A0F9JN80</accession>
<dbReference type="InterPro" id="IPR051199">
    <property type="entry name" value="LPS_LOS_Heptosyltrfase"/>
</dbReference>
<keyword evidence="1" id="KW-0328">Glycosyltransferase</keyword>
<sequence length="320" mass="36151">TLTTPAISALRQSFPTASISYIIEKPYRELVEGNPNLDKVIVLEKKQSLRDFLKLIRLIRKDKYDVVLDFHGGPRASLITLLSKARLKVGYKIKYKNFIYHIKLPRNPKEGYFHSVENHINLIKALGVDVKSLPPLYLPQPRKTEAEKVKKFIKENAPGGHKIIAIHISAGNSFRNWGVDNLVQLTNLLAQQPDVKIILIGTGEDQKAEEEILKKSTASLLSLVGRLNLREVKELISHSSLFVGPDSGPMHIAASTSTPIVALFGPTLPAHFAPWQAKSFVVEKELDCRPCKQRHCIYEDFRCLRSIEPEEVYQACLRFI</sequence>
<dbReference type="AlphaFoldDB" id="A0A0F9JN80"/>
<gene>
    <name evidence="3" type="ORF">LCGC14_1804620</name>
</gene>
<dbReference type="PANTHER" id="PTHR30160">
    <property type="entry name" value="TETRAACYLDISACCHARIDE 4'-KINASE-RELATED"/>
    <property type="match status" value="1"/>
</dbReference>
<dbReference type="GO" id="GO:0005829">
    <property type="term" value="C:cytosol"/>
    <property type="evidence" value="ECO:0007669"/>
    <property type="project" value="TreeGrafter"/>
</dbReference>
<reference evidence="3" key="1">
    <citation type="journal article" date="2015" name="Nature">
        <title>Complex archaea that bridge the gap between prokaryotes and eukaryotes.</title>
        <authorList>
            <person name="Spang A."/>
            <person name="Saw J.H."/>
            <person name="Jorgensen S.L."/>
            <person name="Zaremba-Niedzwiedzka K."/>
            <person name="Martijn J."/>
            <person name="Lind A.E."/>
            <person name="van Eijk R."/>
            <person name="Schleper C."/>
            <person name="Guy L."/>
            <person name="Ettema T.J."/>
        </authorList>
    </citation>
    <scope>NUCLEOTIDE SEQUENCE</scope>
</reference>
<protein>
    <recommendedName>
        <fullName evidence="4">Lipopolysaccharide heptosyltransferase II</fullName>
    </recommendedName>
</protein>
<organism evidence="3">
    <name type="scientific">marine sediment metagenome</name>
    <dbReference type="NCBI Taxonomy" id="412755"/>
    <lineage>
        <taxon>unclassified sequences</taxon>
        <taxon>metagenomes</taxon>
        <taxon>ecological metagenomes</taxon>
    </lineage>
</organism>
<evidence type="ECO:0000256" key="2">
    <source>
        <dbReference type="ARBA" id="ARBA00022679"/>
    </source>
</evidence>
<evidence type="ECO:0008006" key="4">
    <source>
        <dbReference type="Google" id="ProtNLM"/>
    </source>
</evidence>
<comment type="caution">
    <text evidence="3">The sequence shown here is derived from an EMBL/GenBank/DDBJ whole genome shotgun (WGS) entry which is preliminary data.</text>
</comment>
<dbReference type="EMBL" id="LAZR01017439">
    <property type="protein sequence ID" value="KKM00418.1"/>
    <property type="molecule type" value="Genomic_DNA"/>
</dbReference>